<dbReference type="GO" id="GO:0005886">
    <property type="term" value="C:plasma membrane"/>
    <property type="evidence" value="ECO:0007669"/>
    <property type="project" value="UniProtKB-SubCell"/>
</dbReference>
<protein>
    <submittedName>
        <fullName evidence="8">Phosphate:Na+ symporter</fullName>
    </submittedName>
</protein>
<dbReference type="Pfam" id="PF02690">
    <property type="entry name" value="Na_Pi_cotrans"/>
    <property type="match status" value="1"/>
</dbReference>
<dbReference type="NCBIfam" id="NF037997">
    <property type="entry name" value="Na_Pi_symport"/>
    <property type="match status" value="1"/>
</dbReference>
<keyword evidence="3 6" id="KW-0812">Transmembrane</keyword>
<dbReference type="AlphaFoldDB" id="A0A521EE10"/>
<dbReference type="PANTHER" id="PTHR10010:SF46">
    <property type="entry name" value="SODIUM-DEPENDENT PHOSPHATE TRANSPORT PROTEIN 2B"/>
    <property type="match status" value="1"/>
</dbReference>
<keyword evidence="9" id="KW-1185">Reference proteome</keyword>
<evidence type="ECO:0000313" key="8">
    <source>
        <dbReference type="EMBL" id="SMO82166.1"/>
    </source>
</evidence>
<evidence type="ECO:0000256" key="6">
    <source>
        <dbReference type="SAM" id="Phobius"/>
    </source>
</evidence>
<dbReference type="InterPro" id="IPR026022">
    <property type="entry name" value="PhoU_dom"/>
</dbReference>
<evidence type="ECO:0000256" key="5">
    <source>
        <dbReference type="ARBA" id="ARBA00023136"/>
    </source>
</evidence>
<evidence type="ECO:0000259" key="7">
    <source>
        <dbReference type="Pfam" id="PF01895"/>
    </source>
</evidence>
<keyword evidence="4 6" id="KW-1133">Transmembrane helix</keyword>
<accession>A0A521EE10</accession>
<comment type="subcellular location">
    <subcellularLocation>
        <location evidence="1">Cell membrane</location>
        <topology evidence="1">Multi-pass membrane protein</topology>
    </subcellularLocation>
</comment>
<feature type="domain" description="PhoU" evidence="7">
    <location>
        <begin position="312"/>
        <end position="387"/>
    </location>
</feature>
<keyword evidence="2" id="KW-1003">Cell membrane</keyword>
<feature type="transmembrane region" description="Helical" evidence="6">
    <location>
        <begin position="181"/>
        <end position="202"/>
    </location>
</feature>
<reference evidence="8 9" key="1">
    <citation type="submission" date="2017-05" db="EMBL/GenBank/DDBJ databases">
        <authorList>
            <person name="Varghese N."/>
            <person name="Submissions S."/>
        </authorList>
    </citation>
    <scope>NUCLEOTIDE SEQUENCE [LARGE SCALE GENOMIC DNA]</scope>
    <source>
        <strain evidence="8 9">DSM 100094</strain>
    </source>
</reference>
<dbReference type="GO" id="GO:0044341">
    <property type="term" value="P:sodium-dependent phosphate transport"/>
    <property type="evidence" value="ECO:0007669"/>
    <property type="project" value="InterPro"/>
</dbReference>
<feature type="domain" description="PhoU" evidence="7">
    <location>
        <begin position="415"/>
        <end position="498"/>
    </location>
</feature>
<name>A0A521EE10_9RHOB</name>
<dbReference type="InterPro" id="IPR038078">
    <property type="entry name" value="PhoU-like_sf"/>
</dbReference>
<evidence type="ECO:0000313" key="9">
    <source>
        <dbReference type="Proteomes" id="UP000319014"/>
    </source>
</evidence>
<evidence type="ECO:0000256" key="3">
    <source>
        <dbReference type="ARBA" id="ARBA00022692"/>
    </source>
</evidence>
<sequence length="521" mass="55947">MLEAFGLRMKMILGFGTRTRPRAFASGLLATLGLQSSTATALLTASFVDRQLIGSRMAQIVLLGANVGTALTAVLVSVQIDAVAPCLVLAGYVLRQRSQTIASGIGGALIGVGLMLVSLTLLEHATMPMRDSPLLAAFLPMLDNAWPVALLLAAGISVVCSSSLAAVLLIASVPLPPELTVVLVLGANLGGAVSPVLASAGLGVVARRVATGNLIVRGIGCLIALPLISPIVPQLVALPMDLTGLAVEAHLIFNIALAAAIWPLNRAVVSLVEHLLPGEAPATAARRNWLDDSLLDKPLLALSGASREVLAIGDAVERMLSQTRTAFRTDNSSPLAEVAELESQVDCRQQEVKNYLSRLTGNASEDERRRSIDILDYVINLEHIGDIVDKGLAAEVHKKIGLGLRFSDEGYQELERLFLVTQEVLRMAQTVFMTRDRDMARQLMELKVEIRNQERQSAQRHLIRLREGQAQSRETSSLHLDILRDLKRINSHAVSVAHPILDEQGLLVESRLRATRSAQSS</sequence>
<dbReference type="Proteomes" id="UP000319014">
    <property type="component" value="Unassembled WGS sequence"/>
</dbReference>
<dbReference type="Gene3D" id="1.20.58.220">
    <property type="entry name" value="Phosphate transport system protein phou homolog 2, domain 2"/>
    <property type="match status" value="1"/>
</dbReference>
<keyword evidence="5 6" id="KW-0472">Membrane</keyword>
<dbReference type="EMBL" id="FXTK01000012">
    <property type="protein sequence ID" value="SMO82166.1"/>
    <property type="molecule type" value="Genomic_DNA"/>
</dbReference>
<feature type="transmembrane region" description="Helical" evidence="6">
    <location>
        <begin position="145"/>
        <end position="169"/>
    </location>
</feature>
<feature type="transmembrane region" description="Helical" evidence="6">
    <location>
        <begin position="214"/>
        <end position="238"/>
    </location>
</feature>
<evidence type="ECO:0000256" key="4">
    <source>
        <dbReference type="ARBA" id="ARBA00022989"/>
    </source>
</evidence>
<evidence type="ECO:0000256" key="2">
    <source>
        <dbReference type="ARBA" id="ARBA00022475"/>
    </source>
</evidence>
<evidence type="ECO:0000256" key="1">
    <source>
        <dbReference type="ARBA" id="ARBA00004651"/>
    </source>
</evidence>
<dbReference type="SUPFAM" id="SSF109755">
    <property type="entry name" value="PhoU-like"/>
    <property type="match status" value="1"/>
</dbReference>
<dbReference type="InterPro" id="IPR003841">
    <property type="entry name" value="Na/Pi_transpt"/>
</dbReference>
<feature type="transmembrane region" description="Helical" evidence="6">
    <location>
        <begin position="65"/>
        <end position="94"/>
    </location>
</feature>
<dbReference type="Pfam" id="PF01895">
    <property type="entry name" value="PhoU"/>
    <property type="match status" value="2"/>
</dbReference>
<proteinExistence type="predicted"/>
<organism evidence="8 9">
    <name type="scientific">Paracoccus laeviglucosivorans</name>
    <dbReference type="NCBI Taxonomy" id="1197861"/>
    <lineage>
        <taxon>Bacteria</taxon>
        <taxon>Pseudomonadati</taxon>
        <taxon>Pseudomonadota</taxon>
        <taxon>Alphaproteobacteria</taxon>
        <taxon>Rhodobacterales</taxon>
        <taxon>Paracoccaceae</taxon>
        <taxon>Paracoccus</taxon>
    </lineage>
</organism>
<gene>
    <name evidence="8" type="ORF">SAMN06265221_112107</name>
</gene>
<dbReference type="PANTHER" id="PTHR10010">
    <property type="entry name" value="SOLUTE CARRIER FAMILY 34 SODIUM PHOSPHATE , MEMBER 2-RELATED"/>
    <property type="match status" value="1"/>
</dbReference>
<feature type="transmembrane region" description="Helical" evidence="6">
    <location>
        <begin position="101"/>
        <end position="125"/>
    </location>
</feature>
<dbReference type="GO" id="GO:0005436">
    <property type="term" value="F:sodium:phosphate symporter activity"/>
    <property type="evidence" value="ECO:0007669"/>
    <property type="project" value="InterPro"/>
</dbReference>